<evidence type="ECO:0000259" key="2">
    <source>
        <dbReference type="Pfam" id="PF00248"/>
    </source>
</evidence>
<protein>
    <submittedName>
        <fullName evidence="3">Oxidoreductase</fullName>
    </submittedName>
</protein>
<dbReference type="CDD" id="cd19088">
    <property type="entry name" value="AKR_AKR13B1"/>
    <property type="match status" value="1"/>
</dbReference>
<proteinExistence type="predicted"/>
<keyword evidence="4" id="KW-1185">Reference proteome</keyword>
<evidence type="ECO:0000313" key="3">
    <source>
        <dbReference type="EMBL" id="RRS00126.1"/>
    </source>
</evidence>
<dbReference type="PRINTS" id="PR00069">
    <property type="entry name" value="ALDKETRDTASE"/>
</dbReference>
<dbReference type="GO" id="GO:0016491">
    <property type="term" value="F:oxidoreductase activity"/>
    <property type="evidence" value="ECO:0007669"/>
    <property type="project" value="UniProtKB-KW"/>
</dbReference>
<dbReference type="NCBIfam" id="NF007695">
    <property type="entry name" value="PRK10376.1"/>
    <property type="match status" value="1"/>
</dbReference>
<dbReference type="OrthoDB" id="9768793at2"/>
<dbReference type="GO" id="GO:0005737">
    <property type="term" value="C:cytoplasm"/>
    <property type="evidence" value="ECO:0007669"/>
    <property type="project" value="TreeGrafter"/>
</dbReference>
<dbReference type="SUPFAM" id="SSF51430">
    <property type="entry name" value="NAD(P)-linked oxidoreductase"/>
    <property type="match status" value="1"/>
</dbReference>
<dbReference type="Gene3D" id="3.20.20.100">
    <property type="entry name" value="NADP-dependent oxidoreductase domain"/>
    <property type="match status" value="1"/>
</dbReference>
<dbReference type="PANTHER" id="PTHR43625:SF40">
    <property type="entry name" value="ALDO-KETO REDUCTASE YAKC [NADP(+)]"/>
    <property type="match status" value="1"/>
</dbReference>
<dbReference type="AlphaFoldDB" id="A0A426UZU6"/>
<feature type="domain" description="NADP-dependent oxidoreductase" evidence="2">
    <location>
        <begin position="14"/>
        <end position="278"/>
    </location>
</feature>
<evidence type="ECO:0000313" key="4">
    <source>
        <dbReference type="Proteomes" id="UP000277256"/>
    </source>
</evidence>
<dbReference type="EMBL" id="RSEB01000002">
    <property type="protein sequence ID" value="RRS00126.1"/>
    <property type="molecule type" value="Genomic_DNA"/>
</dbReference>
<organism evidence="3 4">
    <name type="scientific">Glycomyces terrestris</name>
    <dbReference type="NCBI Taxonomy" id="2493553"/>
    <lineage>
        <taxon>Bacteria</taxon>
        <taxon>Bacillati</taxon>
        <taxon>Actinomycetota</taxon>
        <taxon>Actinomycetes</taxon>
        <taxon>Glycomycetales</taxon>
        <taxon>Glycomycetaceae</taxon>
        <taxon>Glycomyces</taxon>
    </lineage>
</organism>
<gene>
    <name evidence="3" type="ORF">EIW28_05890</name>
</gene>
<comment type="caution">
    <text evidence="3">The sequence shown here is derived from an EMBL/GenBank/DDBJ whole genome shotgun (WGS) entry which is preliminary data.</text>
</comment>
<accession>A0A426UZU6</accession>
<name>A0A426UZU6_9ACTN</name>
<sequence length="281" mass="30252">MSDIVIGGDLTVDRLGYGAMRLTGDPGIFTPPKDRAAAVAVLRRAVELGVNFIDTADAYALGDNERLIAEALHPYADGVVIATKGGNTRPSPEEWVPFGKPAYIRQQAELSLRRLNVETIDLYQLHRLDPDLPVADQIETVADLQRQGKIRHIGLSEVTVDQLKEAQQVAPIASVQNLYNLINRQSEAVLEYTAEQGIAFIPWFPIAAGEHAGPDGPVGKVAAEVGATPAQTALAWLLRRSDNIVPIPGTSSIAHLEENVAAREVVLTDEQYAVLDALASA</sequence>
<reference evidence="3 4" key="1">
    <citation type="submission" date="2018-12" db="EMBL/GenBank/DDBJ databases">
        <title>Glycomyces sp. YIM 121974 draft genome.</title>
        <authorList>
            <person name="Li Q."/>
        </authorList>
    </citation>
    <scope>NUCLEOTIDE SEQUENCE [LARGE SCALE GENOMIC DNA]</scope>
    <source>
        <strain evidence="3 4">YIM 121974</strain>
    </source>
</reference>
<dbReference type="Pfam" id="PF00248">
    <property type="entry name" value="Aldo_ket_red"/>
    <property type="match status" value="1"/>
</dbReference>
<dbReference type="InterPro" id="IPR036812">
    <property type="entry name" value="NAD(P)_OxRdtase_dom_sf"/>
</dbReference>
<keyword evidence="1" id="KW-0560">Oxidoreductase</keyword>
<dbReference type="PANTHER" id="PTHR43625">
    <property type="entry name" value="AFLATOXIN B1 ALDEHYDE REDUCTASE"/>
    <property type="match status" value="1"/>
</dbReference>
<dbReference type="InterPro" id="IPR023210">
    <property type="entry name" value="NADP_OxRdtase_dom"/>
</dbReference>
<dbReference type="InterPro" id="IPR050791">
    <property type="entry name" value="Aldo-Keto_reductase"/>
</dbReference>
<dbReference type="RefSeq" id="WP_125246812.1">
    <property type="nucleotide sequence ID" value="NZ_RSEB01000002.1"/>
</dbReference>
<dbReference type="InterPro" id="IPR020471">
    <property type="entry name" value="AKR"/>
</dbReference>
<dbReference type="Proteomes" id="UP000277256">
    <property type="component" value="Unassembled WGS sequence"/>
</dbReference>
<evidence type="ECO:0000256" key="1">
    <source>
        <dbReference type="ARBA" id="ARBA00023002"/>
    </source>
</evidence>